<dbReference type="GO" id="GO:0006450">
    <property type="term" value="P:regulation of translational fidelity"/>
    <property type="evidence" value="ECO:0007669"/>
    <property type="project" value="InterPro"/>
</dbReference>
<evidence type="ECO:0000313" key="1">
    <source>
        <dbReference type="Ensembl" id="ENSMALP00000020192.1"/>
    </source>
</evidence>
<proteinExistence type="predicted"/>
<dbReference type="Proteomes" id="UP000261600">
    <property type="component" value="Unplaced"/>
</dbReference>
<sequence>MSISSLCATRRVSLTIIRPSFSFLTNGHSIPYGVNFIRRTPSCSQSRITNVTRLFSSRPHNPKVPEVPTWKPVAEDQLPTPAHIPADLVDKLERLALVDFRTKQGLACLEKAIRFADQLHVVDTSGVDPMDSVLEDRCGTDLNGKTACLHMGLFCYSYNQVESEISNNFSSILSSSGTCCVNVVLFYPCTFRALYLRDDTVMEGDCAEELLQLSKNTVEEYFVAPPGICTHLL</sequence>
<keyword evidence="2" id="KW-1185">Reference proteome</keyword>
<dbReference type="SUPFAM" id="SSF141000">
    <property type="entry name" value="Glu-tRNAGln amidotransferase C subunit"/>
    <property type="match status" value="1"/>
</dbReference>
<dbReference type="GO" id="GO:0070681">
    <property type="term" value="P:glutaminyl-tRNAGln biosynthesis via transamidation"/>
    <property type="evidence" value="ECO:0007669"/>
    <property type="project" value="TreeGrafter"/>
</dbReference>
<dbReference type="PANTHER" id="PTHR15004">
    <property type="entry name" value="GLUTAMYL-TRNA(GLN) AMIDOTRANSFERASE SUBUNIT C, MITOCHONDRIAL"/>
    <property type="match status" value="1"/>
</dbReference>
<accession>A0A3Q3JXZ7</accession>
<reference evidence="1" key="2">
    <citation type="submission" date="2025-09" db="UniProtKB">
        <authorList>
            <consortium name="Ensembl"/>
        </authorList>
    </citation>
    <scope>IDENTIFICATION</scope>
</reference>
<dbReference type="PANTHER" id="PTHR15004:SF0">
    <property type="entry name" value="GLUTAMYL-TRNA(GLN) AMIDOTRANSFERASE SUBUNIT C, MITOCHONDRIAL"/>
    <property type="match status" value="1"/>
</dbReference>
<dbReference type="GO" id="GO:0030956">
    <property type="term" value="C:glutamyl-tRNA(Gln) amidotransferase complex"/>
    <property type="evidence" value="ECO:0007669"/>
    <property type="project" value="TreeGrafter"/>
</dbReference>
<dbReference type="STRING" id="43700.ENSMALP00000020192"/>
<dbReference type="InterPro" id="IPR003837">
    <property type="entry name" value="GatC"/>
</dbReference>
<dbReference type="GO" id="GO:0032543">
    <property type="term" value="P:mitochondrial translation"/>
    <property type="evidence" value="ECO:0007669"/>
    <property type="project" value="TreeGrafter"/>
</dbReference>
<dbReference type="GO" id="GO:0005739">
    <property type="term" value="C:mitochondrion"/>
    <property type="evidence" value="ECO:0007669"/>
    <property type="project" value="TreeGrafter"/>
</dbReference>
<name>A0A3Q3JXZ7_MONAL</name>
<dbReference type="AlphaFoldDB" id="A0A3Q3JXZ7"/>
<evidence type="ECO:0000313" key="2">
    <source>
        <dbReference type="Proteomes" id="UP000261600"/>
    </source>
</evidence>
<reference evidence="1" key="1">
    <citation type="submission" date="2025-08" db="UniProtKB">
        <authorList>
            <consortium name="Ensembl"/>
        </authorList>
    </citation>
    <scope>IDENTIFICATION</scope>
</reference>
<dbReference type="Ensembl" id="ENSMALT00000020587.1">
    <property type="protein sequence ID" value="ENSMALP00000020192.1"/>
    <property type="gene ID" value="ENSMALG00000014094.1"/>
</dbReference>
<organism evidence="1 2">
    <name type="scientific">Monopterus albus</name>
    <name type="common">Swamp eel</name>
    <dbReference type="NCBI Taxonomy" id="43700"/>
    <lineage>
        <taxon>Eukaryota</taxon>
        <taxon>Metazoa</taxon>
        <taxon>Chordata</taxon>
        <taxon>Craniata</taxon>
        <taxon>Vertebrata</taxon>
        <taxon>Euteleostomi</taxon>
        <taxon>Actinopterygii</taxon>
        <taxon>Neopterygii</taxon>
        <taxon>Teleostei</taxon>
        <taxon>Neoteleostei</taxon>
        <taxon>Acanthomorphata</taxon>
        <taxon>Anabantaria</taxon>
        <taxon>Synbranchiformes</taxon>
        <taxon>Synbranchidae</taxon>
        <taxon>Monopterus</taxon>
    </lineage>
</organism>
<protein>
    <submittedName>
        <fullName evidence="1">Glutamyl-tRNA amidotransferase subunit C</fullName>
    </submittedName>
</protein>
<dbReference type="InterPro" id="IPR036113">
    <property type="entry name" value="Asp/Glu-ADT_sf_sub_c"/>
</dbReference>